<dbReference type="NCBIfam" id="NF038214">
    <property type="entry name" value="IS21_help_AAA"/>
    <property type="match status" value="1"/>
</dbReference>
<reference evidence="5 6" key="1">
    <citation type="submission" date="2019-03" db="EMBL/GenBank/DDBJ databases">
        <title>Genomic Encyclopedia of Type Strains, Phase IV (KMG-IV): sequencing the most valuable type-strain genomes for metagenomic binning, comparative biology and taxonomic classification.</title>
        <authorList>
            <person name="Goeker M."/>
        </authorList>
    </citation>
    <scope>NUCLEOTIDE SEQUENCE [LARGE SCALE GENOMIC DNA]</scope>
    <source>
        <strain evidence="5 6">DSM 18555</strain>
    </source>
</reference>
<keyword evidence="2" id="KW-0547">Nucleotide-binding</keyword>
<dbReference type="PIRSF" id="PIRSF003073">
    <property type="entry name" value="DNAC_TnpB_IstB"/>
    <property type="match status" value="1"/>
</dbReference>
<comment type="caution">
    <text evidence="5">The sequence shown here is derived from an EMBL/GenBank/DDBJ whole genome shotgun (WGS) entry which is preliminary data.</text>
</comment>
<evidence type="ECO:0000313" key="5">
    <source>
        <dbReference type="EMBL" id="TDN89644.1"/>
    </source>
</evidence>
<dbReference type="InterPro" id="IPR002611">
    <property type="entry name" value="IstB_ATP-bd"/>
</dbReference>
<dbReference type="Proteomes" id="UP000294737">
    <property type="component" value="Unassembled WGS sequence"/>
</dbReference>
<dbReference type="Pfam" id="PF01695">
    <property type="entry name" value="IstB_IS21"/>
    <property type="match status" value="1"/>
</dbReference>
<dbReference type="GO" id="GO:0005524">
    <property type="term" value="F:ATP binding"/>
    <property type="evidence" value="ECO:0007669"/>
    <property type="project" value="UniProtKB-KW"/>
</dbReference>
<comment type="similarity">
    <text evidence="1">Belongs to the IS21/IS1162 putative ATP-binding protein family.</text>
</comment>
<feature type="domain" description="AAA+ ATPase" evidence="4">
    <location>
        <begin position="97"/>
        <end position="228"/>
    </location>
</feature>
<dbReference type="GO" id="GO:0006260">
    <property type="term" value="P:DNA replication"/>
    <property type="evidence" value="ECO:0007669"/>
    <property type="project" value="TreeGrafter"/>
</dbReference>
<evidence type="ECO:0000313" key="6">
    <source>
        <dbReference type="Proteomes" id="UP000294737"/>
    </source>
</evidence>
<evidence type="ECO:0000256" key="1">
    <source>
        <dbReference type="ARBA" id="ARBA00008059"/>
    </source>
</evidence>
<dbReference type="InterPro" id="IPR027417">
    <property type="entry name" value="P-loop_NTPase"/>
</dbReference>
<dbReference type="PANTHER" id="PTHR30050:SF4">
    <property type="entry name" value="ATP-BINDING PROTEIN RV3427C IN INSERTION SEQUENCE-RELATED"/>
    <property type="match status" value="1"/>
</dbReference>
<gene>
    <name evidence="5" type="ORF">EV677_1704</name>
</gene>
<organism evidence="5 6">
    <name type="scientific">Herminiimonas fonticola</name>
    <dbReference type="NCBI Taxonomy" id="303380"/>
    <lineage>
        <taxon>Bacteria</taxon>
        <taxon>Pseudomonadati</taxon>
        <taxon>Pseudomonadota</taxon>
        <taxon>Betaproteobacteria</taxon>
        <taxon>Burkholderiales</taxon>
        <taxon>Oxalobacteraceae</taxon>
        <taxon>Herminiimonas</taxon>
    </lineage>
</organism>
<dbReference type="SMART" id="SM00382">
    <property type="entry name" value="AAA"/>
    <property type="match status" value="1"/>
</dbReference>
<dbReference type="RefSeq" id="WP_241523128.1">
    <property type="nucleotide sequence ID" value="NZ_PTLZ01000005.1"/>
</dbReference>
<proteinExistence type="inferred from homology"/>
<dbReference type="InterPro" id="IPR028350">
    <property type="entry name" value="DNAC/IstB-like"/>
</dbReference>
<dbReference type="PANTHER" id="PTHR30050">
    <property type="entry name" value="CHROMOSOMAL REPLICATION INITIATOR PROTEIN DNAA"/>
    <property type="match status" value="1"/>
</dbReference>
<keyword evidence="3" id="KW-0067">ATP-binding</keyword>
<dbReference type="InterPro" id="IPR047661">
    <property type="entry name" value="IstB"/>
</dbReference>
<dbReference type="SUPFAM" id="SSF52540">
    <property type="entry name" value="P-loop containing nucleoside triphosphate hydrolases"/>
    <property type="match status" value="1"/>
</dbReference>
<evidence type="ECO:0000256" key="3">
    <source>
        <dbReference type="ARBA" id="ARBA00022840"/>
    </source>
</evidence>
<evidence type="ECO:0000259" key="4">
    <source>
        <dbReference type="SMART" id="SM00382"/>
    </source>
</evidence>
<protein>
    <submittedName>
        <fullName evidence="5">DNA replication protein DnaC</fullName>
    </submittedName>
</protein>
<sequence length="253" mass="28514">MMQNTIDQLNTLKLFGMAAELERQLGNPTMNDLPFEHRVRSMVDHESTVRENKRLQMLLKKAKLPIGASIEEIDYRSSRGLDKSTMLSLTNLDWVRQQNNLVITGPTGTGKTWLACALANYACRLGLSAHFVRVPMLMENLLSARASGTFSLRLEQLKKIDLLILDDWGIETFSKRAQNDLLELVDSRLGIRSMIITSQFPMSHWHDALDNKTVADAIMDRIAHSSYTLQLSGESLRKIKGATAKKSNKTIIT</sequence>
<accession>A0A4R6G7C0</accession>
<dbReference type="CDD" id="cd00009">
    <property type="entry name" value="AAA"/>
    <property type="match status" value="1"/>
</dbReference>
<keyword evidence="6" id="KW-1185">Reference proteome</keyword>
<dbReference type="AlphaFoldDB" id="A0A4R6G7C0"/>
<dbReference type="EMBL" id="SNWF01000005">
    <property type="protein sequence ID" value="TDN89644.1"/>
    <property type="molecule type" value="Genomic_DNA"/>
</dbReference>
<name>A0A4R6G7C0_9BURK</name>
<evidence type="ECO:0000256" key="2">
    <source>
        <dbReference type="ARBA" id="ARBA00022741"/>
    </source>
</evidence>
<dbReference type="Gene3D" id="3.40.50.300">
    <property type="entry name" value="P-loop containing nucleotide triphosphate hydrolases"/>
    <property type="match status" value="1"/>
</dbReference>
<dbReference type="InterPro" id="IPR003593">
    <property type="entry name" value="AAA+_ATPase"/>
</dbReference>